<keyword evidence="5" id="KW-1133">Transmembrane helix</keyword>
<evidence type="ECO:0000313" key="7">
    <source>
        <dbReference type="EMBL" id="CAA7399584.1"/>
    </source>
</evidence>
<dbReference type="InterPro" id="IPR001841">
    <property type="entry name" value="Znf_RING"/>
</dbReference>
<dbReference type="SMART" id="SM00184">
    <property type="entry name" value="RING"/>
    <property type="match status" value="1"/>
</dbReference>
<keyword evidence="8" id="KW-1185">Reference proteome</keyword>
<keyword evidence="3" id="KW-0862">Zinc</keyword>
<keyword evidence="2 4" id="KW-0863">Zinc-finger</keyword>
<dbReference type="PANTHER" id="PTHR45798">
    <property type="entry name" value="RING-H2 FINGER PROTEIN ATL61-RELATED-RELATED"/>
    <property type="match status" value="1"/>
</dbReference>
<gene>
    <name evidence="7" type="ORF">SI8410_07010254</name>
</gene>
<evidence type="ECO:0000256" key="2">
    <source>
        <dbReference type="ARBA" id="ARBA00022771"/>
    </source>
</evidence>
<keyword evidence="5" id="KW-0472">Membrane</keyword>
<keyword evidence="1" id="KW-0479">Metal-binding</keyword>
<dbReference type="PANTHER" id="PTHR45798:SF97">
    <property type="entry name" value="ALCOHOL-SENSITIVE RING FINGER PROTEIN 1"/>
    <property type="match status" value="1"/>
</dbReference>
<dbReference type="CDD" id="cd16461">
    <property type="entry name" value="RING-H2_EL5-like"/>
    <property type="match status" value="1"/>
</dbReference>
<dbReference type="PROSITE" id="PS50089">
    <property type="entry name" value="ZF_RING_2"/>
    <property type="match status" value="1"/>
</dbReference>
<evidence type="ECO:0000256" key="3">
    <source>
        <dbReference type="ARBA" id="ARBA00022833"/>
    </source>
</evidence>
<dbReference type="AlphaFoldDB" id="A0A7I8KR88"/>
<dbReference type="InterPro" id="IPR013083">
    <property type="entry name" value="Znf_RING/FYVE/PHD"/>
</dbReference>
<accession>A0A7I8KR88</accession>
<dbReference type="InterPro" id="IPR052788">
    <property type="entry name" value="RING-type_E3_ligase_ATL"/>
</dbReference>
<proteinExistence type="predicted"/>
<organism evidence="7 8">
    <name type="scientific">Spirodela intermedia</name>
    <name type="common">Intermediate duckweed</name>
    <dbReference type="NCBI Taxonomy" id="51605"/>
    <lineage>
        <taxon>Eukaryota</taxon>
        <taxon>Viridiplantae</taxon>
        <taxon>Streptophyta</taxon>
        <taxon>Embryophyta</taxon>
        <taxon>Tracheophyta</taxon>
        <taxon>Spermatophyta</taxon>
        <taxon>Magnoliopsida</taxon>
        <taxon>Liliopsida</taxon>
        <taxon>Araceae</taxon>
        <taxon>Lemnoideae</taxon>
        <taxon>Spirodela</taxon>
    </lineage>
</organism>
<reference evidence="7" key="1">
    <citation type="submission" date="2020-02" db="EMBL/GenBank/DDBJ databases">
        <authorList>
            <person name="Scholz U."/>
            <person name="Mascher M."/>
            <person name="Fiebig A."/>
        </authorList>
    </citation>
    <scope>NUCLEOTIDE SEQUENCE</scope>
</reference>
<evidence type="ECO:0000256" key="4">
    <source>
        <dbReference type="PROSITE-ProRule" id="PRU00175"/>
    </source>
</evidence>
<dbReference type="GO" id="GO:0008270">
    <property type="term" value="F:zinc ion binding"/>
    <property type="evidence" value="ECO:0007669"/>
    <property type="project" value="UniProtKB-KW"/>
</dbReference>
<evidence type="ECO:0000256" key="1">
    <source>
        <dbReference type="ARBA" id="ARBA00022723"/>
    </source>
</evidence>
<evidence type="ECO:0000256" key="5">
    <source>
        <dbReference type="SAM" id="Phobius"/>
    </source>
</evidence>
<dbReference type="Proteomes" id="UP000663760">
    <property type="component" value="Chromosome 7"/>
</dbReference>
<dbReference type="Pfam" id="PF13639">
    <property type="entry name" value="zf-RING_2"/>
    <property type="match status" value="1"/>
</dbReference>
<dbReference type="OrthoDB" id="8062037at2759"/>
<evidence type="ECO:0000259" key="6">
    <source>
        <dbReference type="PROSITE" id="PS50089"/>
    </source>
</evidence>
<dbReference type="Gene3D" id="3.30.40.10">
    <property type="entry name" value="Zinc/RING finger domain, C3HC4 (zinc finger)"/>
    <property type="match status" value="1"/>
</dbReference>
<keyword evidence="5" id="KW-0812">Transmembrane</keyword>
<protein>
    <recommendedName>
        <fullName evidence="6">RING-type domain-containing protein</fullName>
    </recommendedName>
</protein>
<sequence length="177" mass="18135">MRISRRALEDPGDPAVESAPPPLQALAADSDVAVILAALICALVCVVGLALAARCACLRRHSAGAPPPPPPPPTKGLKEKALRSIPRLPFHAAAAAAGGGEFPADCPICLAEFADNDEIRVLPRCGHAFHVTCVDVWLRGHPSCPSCRQTPLVSGGGGAALAATPVTTLSPSYILSM</sequence>
<dbReference type="EMBL" id="LR746270">
    <property type="protein sequence ID" value="CAA7399584.1"/>
    <property type="molecule type" value="Genomic_DNA"/>
</dbReference>
<evidence type="ECO:0000313" key="8">
    <source>
        <dbReference type="Proteomes" id="UP000663760"/>
    </source>
</evidence>
<feature type="transmembrane region" description="Helical" evidence="5">
    <location>
        <begin position="32"/>
        <end position="53"/>
    </location>
</feature>
<dbReference type="SUPFAM" id="SSF57850">
    <property type="entry name" value="RING/U-box"/>
    <property type="match status" value="1"/>
</dbReference>
<feature type="domain" description="RING-type" evidence="6">
    <location>
        <begin position="106"/>
        <end position="148"/>
    </location>
</feature>
<name>A0A7I8KR88_SPIIN</name>